<keyword evidence="2 4" id="KW-0863">Zinc-finger</keyword>
<feature type="domain" description="RanBP2-type" evidence="5">
    <location>
        <begin position="315"/>
        <end position="344"/>
    </location>
</feature>
<dbReference type="EMBL" id="PDCK01000045">
    <property type="protein sequence ID" value="PRQ15893.1"/>
    <property type="molecule type" value="Genomic_DNA"/>
</dbReference>
<accession>A0A2P6P1T0</accession>
<evidence type="ECO:0000256" key="3">
    <source>
        <dbReference type="ARBA" id="ARBA00022833"/>
    </source>
</evidence>
<dbReference type="STRING" id="74649.A0A2P6P1T0"/>
<dbReference type="OMA" id="QCTFMNF"/>
<name>A0A2P6P1T0_ROSCH</name>
<dbReference type="AlphaFoldDB" id="A0A2P6P1T0"/>
<gene>
    <name evidence="6" type="ORF">RchiOBHm_Chr7g0178341</name>
</gene>
<dbReference type="Pfam" id="PF00641">
    <property type="entry name" value="Zn_ribbon_RanBP"/>
    <property type="match status" value="4"/>
</dbReference>
<keyword evidence="1" id="KW-0479">Metal-binding</keyword>
<dbReference type="PROSITE" id="PS50199">
    <property type="entry name" value="ZF_RANBP2_2"/>
    <property type="match status" value="4"/>
</dbReference>
<dbReference type="Gramene" id="PRQ15893">
    <property type="protein sequence ID" value="PRQ15893"/>
    <property type="gene ID" value="RchiOBHm_Chr7g0178341"/>
</dbReference>
<dbReference type="PROSITE" id="PS01358">
    <property type="entry name" value="ZF_RANBP2_1"/>
    <property type="match status" value="2"/>
</dbReference>
<comment type="caution">
    <text evidence="6">The sequence shown here is derived from an EMBL/GenBank/DDBJ whole genome shotgun (WGS) entry which is preliminary data.</text>
</comment>
<keyword evidence="7" id="KW-1185">Reference proteome</keyword>
<evidence type="ECO:0000256" key="1">
    <source>
        <dbReference type="ARBA" id="ARBA00022723"/>
    </source>
</evidence>
<dbReference type="OrthoDB" id="448399at2759"/>
<dbReference type="PANTHER" id="PTHR23111:SF40">
    <property type="entry name" value="RNA-BINDING PROTEIN INVOLVED IN HETEROCHROMATIN ASSEMBLY-RELATED"/>
    <property type="match status" value="1"/>
</dbReference>
<feature type="domain" description="RanBP2-type" evidence="5">
    <location>
        <begin position="354"/>
        <end position="383"/>
    </location>
</feature>
<protein>
    <submittedName>
        <fullName evidence="6">Putative Zinc finger, RanBP2-type</fullName>
    </submittedName>
</protein>
<dbReference type="InterPro" id="IPR001876">
    <property type="entry name" value="Znf_RanBP2"/>
</dbReference>
<feature type="domain" description="RanBP2-type" evidence="5">
    <location>
        <begin position="385"/>
        <end position="414"/>
    </location>
</feature>
<dbReference type="GO" id="GO:0003729">
    <property type="term" value="F:mRNA binding"/>
    <property type="evidence" value="ECO:0007669"/>
    <property type="project" value="TreeGrafter"/>
</dbReference>
<evidence type="ECO:0000256" key="2">
    <source>
        <dbReference type="ARBA" id="ARBA00022771"/>
    </source>
</evidence>
<dbReference type="PANTHER" id="PTHR23111">
    <property type="entry name" value="ZINC FINGER PROTEIN"/>
    <property type="match status" value="1"/>
</dbReference>
<evidence type="ECO:0000313" key="6">
    <source>
        <dbReference type="EMBL" id="PRQ15893.1"/>
    </source>
</evidence>
<dbReference type="SUPFAM" id="SSF90209">
    <property type="entry name" value="Ran binding protein zinc finger-like"/>
    <property type="match status" value="3"/>
</dbReference>
<dbReference type="Gene3D" id="4.10.1060.10">
    <property type="entry name" value="Zinc finger, RanBP2-type"/>
    <property type="match status" value="4"/>
</dbReference>
<dbReference type="GO" id="GO:0008270">
    <property type="term" value="F:zinc ion binding"/>
    <property type="evidence" value="ECO:0007669"/>
    <property type="project" value="UniProtKB-KW"/>
</dbReference>
<keyword evidence="3" id="KW-0862">Zinc</keyword>
<organism evidence="6 7">
    <name type="scientific">Rosa chinensis</name>
    <name type="common">China rose</name>
    <dbReference type="NCBI Taxonomy" id="74649"/>
    <lineage>
        <taxon>Eukaryota</taxon>
        <taxon>Viridiplantae</taxon>
        <taxon>Streptophyta</taxon>
        <taxon>Embryophyta</taxon>
        <taxon>Tracheophyta</taxon>
        <taxon>Spermatophyta</taxon>
        <taxon>Magnoliopsida</taxon>
        <taxon>eudicotyledons</taxon>
        <taxon>Gunneridae</taxon>
        <taxon>Pentapetalae</taxon>
        <taxon>rosids</taxon>
        <taxon>fabids</taxon>
        <taxon>Rosales</taxon>
        <taxon>Rosaceae</taxon>
        <taxon>Rosoideae</taxon>
        <taxon>Rosoideae incertae sedis</taxon>
        <taxon>Rosa</taxon>
    </lineage>
</organism>
<sequence length="438" mass="49110">MSSASKFIRFGTALFHFPKPTLSPPPSPSLLPLKPFATSQSLLFSRHCSSSSSAAVASVDTFTASGTEAPVHHPWPEWVAFVDGLKTKGYFIKPPPPAEDGESDGVYTDMNQLKDACLSFARDRFDVFKSLSVADIQALVEGGCPNLLRKAVNSGKRLRLYVKLDEGDVCGGCNLRGSCDRAYVVLNESEAAARTVDIVRILMYYALDPLVISGQEKPPGRELIETSARKLLSKLLQLSETAVDPSLPMPAAKVLTKKKPSVSFMDDEPSQTAEMKRGDWMCPRCNFLNFAKNIRCLECKEEGPRKVDMGDVEMKKGDWVCSECNFMNFARNFRCLKCKTQGPKRPGVDDVKMKKGDWNCPQCGFMNFASKRNCLRCEEVRPKINPGDWDCPSCNFMNYGRNTECLKCKCERPEGETTVYPKKKLHTEYEEQIWRRPR</sequence>
<dbReference type="InterPro" id="IPR036443">
    <property type="entry name" value="Znf_RanBP2_sf"/>
</dbReference>
<reference evidence="6 7" key="1">
    <citation type="journal article" date="2018" name="Nat. Genet.">
        <title>The Rosa genome provides new insights in the design of modern roses.</title>
        <authorList>
            <person name="Bendahmane M."/>
        </authorList>
    </citation>
    <scope>NUCLEOTIDE SEQUENCE [LARGE SCALE GENOMIC DNA]</scope>
    <source>
        <strain evidence="7">cv. Old Blush</strain>
    </source>
</reference>
<dbReference type="GO" id="GO:0005737">
    <property type="term" value="C:cytoplasm"/>
    <property type="evidence" value="ECO:0007669"/>
    <property type="project" value="TreeGrafter"/>
</dbReference>
<feature type="domain" description="RanBP2-type" evidence="5">
    <location>
        <begin position="276"/>
        <end position="305"/>
    </location>
</feature>
<proteinExistence type="predicted"/>
<dbReference type="SMART" id="SM00547">
    <property type="entry name" value="ZnF_RBZ"/>
    <property type="match status" value="4"/>
</dbReference>
<evidence type="ECO:0000256" key="4">
    <source>
        <dbReference type="PROSITE-ProRule" id="PRU00322"/>
    </source>
</evidence>
<dbReference type="Proteomes" id="UP000238479">
    <property type="component" value="Chromosome 7"/>
</dbReference>
<evidence type="ECO:0000259" key="5">
    <source>
        <dbReference type="PROSITE" id="PS50199"/>
    </source>
</evidence>
<evidence type="ECO:0000313" key="7">
    <source>
        <dbReference type="Proteomes" id="UP000238479"/>
    </source>
</evidence>